<dbReference type="NCBIfam" id="TIGR04282">
    <property type="entry name" value="glyco_like_cofC"/>
    <property type="match status" value="1"/>
</dbReference>
<comment type="caution">
    <text evidence="1">The sequence shown here is derived from an EMBL/GenBank/DDBJ whole genome shotgun (WGS) entry which is preliminary data.</text>
</comment>
<dbReference type="RefSeq" id="WP_168048003.1">
    <property type="nucleotide sequence ID" value="NZ_JAATJR010000002.1"/>
</dbReference>
<evidence type="ECO:0000313" key="1">
    <source>
        <dbReference type="EMBL" id="NKE44207.1"/>
    </source>
</evidence>
<reference evidence="1 2" key="1">
    <citation type="submission" date="2020-03" db="EMBL/GenBank/DDBJ databases">
        <title>Roseomonas selenitidurans sp. nov. isolated from soil.</title>
        <authorList>
            <person name="Liu H."/>
        </authorList>
    </citation>
    <scope>NUCLEOTIDE SEQUENCE [LARGE SCALE GENOMIC DNA]</scope>
    <source>
        <strain evidence="1 2">JCM 15073</strain>
    </source>
</reference>
<dbReference type="SUPFAM" id="SSF53448">
    <property type="entry name" value="Nucleotide-diphospho-sugar transferases"/>
    <property type="match status" value="1"/>
</dbReference>
<sequence length="192" mass="20914">MRGDTLLVFARAPRLGTLKRRLARGIGAMATLRFYRGQLAALLGAVARDRRWTTCIVATPDRARARWPRPVAVRPQGGGDLGQRMARAMAPHRRVVLVGSDIPGIGAADIAAAFRALGRAQAVFGPAEDGGYWLVGFGPHRPAKPFAGVRWSTDHALADTLANFQGRRIALLRRLRDVDTAEDLHAIRRRAA</sequence>
<dbReference type="Gene3D" id="3.90.550.10">
    <property type="entry name" value="Spore Coat Polysaccharide Biosynthesis Protein SpsA, Chain A"/>
    <property type="match status" value="1"/>
</dbReference>
<dbReference type="Pfam" id="PF09837">
    <property type="entry name" value="DUF2064"/>
    <property type="match status" value="1"/>
</dbReference>
<dbReference type="InterPro" id="IPR029044">
    <property type="entry name" value="Nucleotide-diphossugar_trans"/>
</dbReference>
<keyword evidence="2" id="KW-1185">Reference proteome</keyword>
<dbReference type="EMBL" id="JAAVTX010000002">
    <property type="protein sequence ID" value="NKE44207.1"/>
    <property type="molecule type" value="Genomic_DNA"/>
</dbReference>
<dbReference type="PANTHER" id="PTHR36529:SF1">
    <property type="entry name" value="GLYCOSYLTRANSFERASE"/>
    <property type="match status" value="1"/>
</dbReference>
<dbReference type="PANTHER" id="PTHR36529">
    <property type="entry name" value="SLL1095 PROTEIN"/>
    <property type="match status" value="1"/>
</dbReference>
<name>A0ABX1EUE3_9PROT</name>
<proteinExistence type="predicted"/>
<gene>
    <name evidence="1" type="ORF">HB662_05425</name>
</gene>
<dbReference type="Proteomes" id="UP000765160">
    <property type="component" value="Unassembled WGS sequence"/>
</dbReference>
<accession>A0ABX1EUE3</accession>
<protein>
    <submittedName>
        <fullName evidence="1">DUF2064 domain-containing protein</fullName>
    </submittedName>
</protein>
<dbReference type="InterPro" id="IPR018641">
    <property type="entry name" value="Trfase_1_rSAM/seldom-assoc"/>
</dbReference>
<organism evidence="1 2">
    <name type="scientific">Falsiroseomonas frigidaquae</name>
    <dbReference type="NCBI Taxonomy" id="487318"/>
    <lineage>
        <taxon>Bacteria</taxon>
        <taxon>Pseudomonadati</taxon>
        <taxon>Pseudomonadota</taxon>
        <taxon>Alphaproteobacteria</taxon>
        <taxon>Acetobacterales</taxon>
        <taxon>Roseomonadaceae</taxon>
        <taxon>Falsiroseomonas</taxon>
    </lineage>
</organism>
<evidence type="ECO:0000313" key="2">
    <source>
        <dbReference type="Proteomes" id="UP000765160"/>
    </source>
</evidence>